<proteinExistence type="predicted"/>
<keyword evidence="2" id="KW-1185">Reference proteome</keyword>
<organism evidence="1 2">
    <name type="scientific">Microbaculum marinisediminis</name>
    <dbReference type="NCBI Taxonomy" id="2931392"/>
    <lineage>
        <taxon>Bacteria</taxon>
        <taxon>Pseudomonadati</taxon>
        <taxon>Pseudomonadota</taxon>
        <taxon>Alphaproteobacteria</taxon>
        <taxon>Hyphomicrobiales</taxon>
        <taxon>Tepidamorphaceae</taxon>
        <taxon>Microbaculum</taxon>
    </lineage>
</organism>
<sequence>MTSLYANLSEAVAAHGLALRGGFHPAPDDASPDAGEGRATRTLVLVGNVGPDLWPHFAPHADGGRDALDRWTRATIEPIADRFAARCVFPFDTPPLPFQRWAMRAEPVRPSPLGILMHPDHGLWHAYRAALLFAEAVDLPSPDARPIPCDTCADKPCLTACPVGAFSGQGYDVPACAGHLASPEGIGCMTGGCRARDACPVAADRNYAPDQIRFHMAAFKRAVCG</sequence>
<dbReference type="RefSeq" id="WP_261614730.1">
    <property type="nucleotide sequence ID" value="NZ_JALIDZ010000002.1"/>
</dbReference>
<dbReference type="AlphaFoldDB" id="A0AAW5QW69"/>
<evidence type="ECO:0000313" key="1">
    <source>
        <dbReference type="EMBL" id="MCT8971159.1"/>
    </source>
</evidence>
<dbReference type="Proteomes" id="UP001320898">
    <property type="component" value="Unassembled WGS sequence"/>
</dbReference>
<comment type="caution">
    <text evidence="1">The sequence shown here is derived from an EMBL/GenBank/DDBJ whole genome shotgun (WGS) entry which is preliminary data.</text>
</comment>
<name>A0AAW5QW69_9HYPH</name>
<dbReference type="EMBL" id="JALIDZ010000002">
    <property type="protein sequence ID" value="MCT8971159.1"/>
    <property type="molecule type" value="Genomic_DNA"/>
</dbReference>
<evidence type="ECO:0008006" key="3">
    <source>
        <dbReference type="Google" id="ProtNLM"/>
    </source>
</evidence>
<protein>
    <recommendedName>
        <fullName evidence="3">Ferredoxin</fullName>
    </recommendedName>
</protein>
<evidence type="ECO:0000313" key="2">
    <source>
        <dbReference type="Proteomes" id="UP001320898"/>
    </source>
</evidence>
<gene>
    <name evidence="1" type="ORF">MUB46_04725</name>
</gene>
<accession>A0AAW5QW69</accession>
<reference evidence="1 2" key="1">
    <citation type="submission" date="2022-04" db="EMBL/GenBank/DDBJ databases">
        <authorList>
            <person name="Ye Y.-Q."/>
            <person name="Du Z.-J."/>
        </authorList>
    </citation>
    <scope>NUCLEOTIDE SEQUENCE [LARGE SCALE GENOMIC DNA]</scope>
    <source>
        <strain evidence="1 2">A6E488</strain>
    </source>
</reference>